<feature type="compositionally biased region" description="Low complexity" evidence="1">
    <location>
        <begin position="156"/>
        <end position="166"/>
    </location>
</feature>
<dbReference type="Pfam" id="PF13884">
    <property type="entry name" value="Peptidase_S74"/>
    <property type="match status" value="1"/>
</dbReference>
<reference evidence="3 4" key="1">
    <citation type="submission" date="2019-09" db="EMBL/GenBank/DDBJ databases">
        <title>Draft genome sequence of various Type strains from the CCUG.</title>
        <authorList>
            <person name="Pineiro-Iglesias B."/>
            <person name="Tunovic T."/>
            <person name="Unosson C."/>
            <person name="Inganas E."/>
            <person name="Ohlen M."/>
            <person name="Cardew S."/>
            <person name="Jensie-Markopoulos S."/>
            <person name="Salva-Serra F."/>
            <person name="Jaen-Luchoro D."/>
            <person name="Karlsson R."/>
            <person name="Svensson-Stadler L."/>
            <person name="Chun J."/>
            <person name="Moore E."/>
        </authorList>
    </citation>
    <scope>NUCLEOTIDE SEQUENCE [LARGE SCALE GENOMIC DNA]</scope>
    <source>
        <strain evidence="3 4">CCUG 53682T</strain>
    </source>
</reference>
<dbReference type="EMBL" id="VXKB01000008">
    <property type="protein sequence ID" value="KAA8713037.1"/>
    <property type="molecule type" value="Genomic_DNA"/>
</dbReference>
<dbReference type="RefSeq" id="WP_150385173.1">
    <property type="nucleotide sequence ID" value="NZ_BAAAFS010000007.1"/>
</dbReference>
<accession>A0A5M9QYB1</accession>
<evidence type="ECO:0000313" key="4">
    <source>
        <dbReference type="Proteomes" id="UP000322181"/>
    </source>
</evidence>
<feature type="region of interest" description="Disordered" evidence="1">
    <location>
        <begin position="152"/>
        <end position="189"/>
    </location>
</feature>
<feature type="compositionally biased region" description="Low complexity" evidence="1">
    <location>
        <begin position="277"/>
        <end position="299"/>
    </location>
</feature>
<sequence>MWYRDGTYSFEKESTKVTGTGTSWADAKFGVLPGMIMIDADGRIHEIDRVISNNELYISEPYTGESVADIPSRIITTYEGDLSQFSARFSALLKSISTDSRQISKLLTSPVPVTITRDDGTTFVSDSLETIAKKFSDSQQWLAENKDAVSASGDMAKQAAESASEAKQSEKATELQVEAASESAKSSGYSAEAAKASAEAAALSSESAGKQAEIAASVVGDVSQSASQAAASATKAEDAATNADVSLQETKNYAYAAGVSSDNALQASVSAGESAVTSAKSAGESATSATEAGNHAATAAAAVKDAVSEVVLAASKSAESAKASEAASKASQDAASSHESYAKESEGKAAQSAADAAETLSKMSNDAATAESASVSAKASEVFAAESLKAVKDIAELVSGSAKTVEDNVAEVGILAESVKKQSENAARAAADINDNIGNAVKSAKDAAASAELAQKVAAEADEKVNNPVFSKTVQAAYTESTVPADQLNTKAAFYNDIEADGESEYHPIVKQRVKIKGVSRAASFGWMISDLLFNLQLINDKGERRDFGFGTNGDLVIGGKIIPGDYTNFNELYLRRSSDVVQTVNSEIEFKQRMDVFGSDGSRVRLYCNKDGDAGISYQDKDGNWQTGLKLPISGGGDFAMKGDHYTKIESDTKYQQKGNYAQAGISYTKSESDSKYQQKGNYAPSDSDVSFISGTHTIKTTNDYASLILRRGNGTAIFLETNVGAGNIIHRDAKGTNIAVLGIPVKSGEIAVAGEHYTKPESDSKYRAKNDLKFDGSGVFGGIVSAVKDNIKIEIKAENGVPEITSLHGSGDWKIHALQPVSGTLAHKEDHYTKLESDGKYQQKLLRTIKFGSSNSAWSTAQFIEWLKSQGAFSSGYWVSRGTWDYAGNQFINDTGVGNIHLAGCVVQVFGYHKQCTITIITPTTTASGTTHREYIYVDNDSNYNPGWRRLYNTSAPPTAAEVGAYTKGESDGKYQPKGAYAGAAAHTFTGEVRSPSIITGGGNDLSFFMQRDGVWAWTVQQAGAWKGEVKHPGRSGTFALQGDSYTKGESDGKYQPKGSYAGINGNDGQDFRGKNANFLDVYIRSDIRVKSELRRIEQPLRKIQMISGCSYNLKASDGNIKPSAGLIAQEVREVMPEAVTQDDNGLLRLNYNSVIGLLVEAVKDLKNQVDSLKK</sequence>
<dbReference type="PANTHER" id="PTHR12460:SF38">
    <property type="entry name" value="KINETOPLAST-ASSOCIATED PROTEIN-LIKE PROTEIN"/>
    <property type="match status" value="1"/>
</dbReference>
<feature type="region of interest" description="Disordered" evidence="1">
    <location>
        <begin position="266"/>
        <end position="299"/>
    </location>
</feature>
<evidence type="ECO:0000313" key="3">
    <source>
        <dbReference type="EMBL" id="KAA8713037.1"/>
    </source>
</evidence>
<feature type="compositionally biased region" description="Low complexity" evidence="1">
    <location>
        <begin position="178"/>
        <end position="189"/>
    </location>
</feature>
<organism evidence="3 4">
    <name type="scientific">Morganella psychrotolerans</name>
    <dbReference type="NCBI Taxonomy" id="368603"/>
    <lineage>
        <taxon>Bacteria</taxon>
        <taxon>Pseudomonadati</taxon>
        <taxon>Pseudomonadota</taxon>
        <taxon>Gammaproteobacteria</taxon>
        <taxon>Enterobacterales</taxon>
        <taxon>Morganellaceae</taxon>
        <taxon>Morganella</taxon>
    </lineage>
</organism>
<dbReference type="AlphaFoldDB" id="A0A5M9QYB1"/>
<gene>
    <name evidence="3" type="ORF">F4V73_18150</name>
</gene>
<comment type="caution">
    <text evidence="3">The sequence shown here is derived from an EMBL/GenBank/DDBJ whole genome shotgun (WGS) entry which is preliminary data.</text>
</comment>
<proteinExistence type="predicted"/>
<feature type="domain" description="Peptidase S74" evidence="2">
    <location>
        <begin position="1088"/>
        <end position="1177"/>
    </location>
</feature>
<dbReference type="PROSITE" id="PS51688">
    <property type="entry name" value="ICA"/>
    <property type="match status" value="1"/>
</dbReference>
<feature type="region of interest" description="Disordered" evidence="1">
    <location>
        <begin position="319"/>
        <end position="357"/>
    </location>
</feature>
<protein>
    <submittedName>
        <fullName evidence="3">Tail fiber domain-containing protein</fullName>
    </submittedName>
</protein>
<evidence type="ECO:0000259" key="2">
    <source>
        <dbReference type="PROSITE" id="PS51688"/>
    </source>
</evidence>
<evidence type="ECO:0000256" key="1">
    <source>
        <dbReference type="SAM" id="MobiDB-lite"/>
    </source>
</evidence>
<feature type="compositionally biased region" description="Low complexity" evidence="1">
    <location>
        <begin position="319"/>
        <end position="337"/>
    </location>
</feature>
<dbReference type="Proteomes" id="UP000322181">
    <property type="component" value="Unassembled WGS sequence"/>
</dbReference>
<name>A0A5M9QYB1_9GAMM</name>
<dbReference type="InterPro" id="IPR030392">
    <property type="entry name" value="S74_ICA"/>
</dbReference>
<dbReference type="PANTHER" id="PTHR12460">
    <property type="entry name" value="CYCLIN-DEPENDENT KINASE INHIBITOR-RELATED PROTEIN"/>
    <property type="match status" value="1"/>
</dbReference>